<keyword evidence="1" id="KW-0227">DNA damage</keyword>
<dbReference type="GO" id="GO:0003908">
    <property type="term" value="F:methylated-DNA-[protein]-cysteine S-methyltransferase activity"/>
    <property type="evidence" value="ECO:0007669"/>
    <property type="project" value="UniProtKB-EC"/>
</dbReference>
<keyword evidence="4" id="KW-1185">Reference proteome</keyword>
<dbReference type="Pfam" id="PF01035">
    <property type="entry name" value="DNA_binding_1"/>
    <property type="match status" value="1"/>
</dbReference>
<reference evidence="3 4" key="1">
    <citation type="submission" date="2018-09" db="EMBL/GenBank/DDBJ databases">
        <authorList>
            <person name="Wang F."/>
        </authorList>
    </citation>
    <scope>NUCLEOTIDE SEQUENCE [LARGE SCALE GENOMIC DNA]</scope>
    <source>
        <strain evidence="3 4">PLHSC7-2</strain>
    </source>
</reference>
<dbReference type="Gene3D" id="1.10.10.10">
    <property type="entry name" value="Winged helix-like DNA-binding domain superfamily/Winged helix DNA-binding domain"/>
    <property type="match status" value="1"/>
</dbReference>
<dbReference type="InterPro" id="IPR052520">
    <property type="entry name" value="ATL_DNA_repair"/>
</dbReference>
<dbReference type="GO" id="GO:0006281">
    <property type="term" value="P:DNA repair"/>
    <property type="evidence" value="ECO:0007669"/>
    <property type="project" value="InterPro"/>
</dbReference>
<dbReference type="PANTHER" id="PTHR42942">
    <property type="entry name" value="6-O-METHYLGUANINE DNA METHYLTRANSFERASE"/>
    <property type="match status" value="1"/>
</dbReference>
<evidence type="ECO:0000313" key="3">
    <source>
        <dbReference type="EMBL" id="RJG51268.1"/>
    </source>
</evidence>
<dbReference type="NCBIfam" id="TIGR00589">
    <property type="entry name" value="ogt"/>
    <property type="match status" value="1"/>
</dbReference>
<comment type="caution">
    <text evidence="3">The sequence shown here is derived from an EMBL/GenBank/DDBJ whole genome shotgun (WGS) entry which is preliminary data.</text>
</comment>
<organism evidence="3 4">
    <name type="scientific">Motilimonas pumila</name>
    <dbReference type="NCBI Taxonomy" id="2303987"/>
    <lineage>
        <taxon>Bacteria</taxon>
        <taxon>Pseudomonadati</taxon>
        <taxon>Pseudomonadota</taxon>
        <taxon>Gammaproteobacteria</taxon>
        <taxon>Alteromonadales</taxon>
        <taxon>Alteromonadales genera incertae sedis</taxon>
        <taxon>Motilimonas</taxon>
    </lineage>
</organism>
<feature type="domain" description="Methylated-DNA-[protein]-cysteine S-methyltransferase DNA binding" evidence="2">
    <location>
        <begin position="10"/>
        <end position="90"/>
    </location>
</feature>
<evidence type="ECO:0000313" key="4">
    <source>
        <dbReference type="Proteomes" id="UP000283255"/>
    </source>
</evidence>
<dbReference type="CDD" id="cd06445">
    <property type="entry name" value="ATase"/>
    <property type="match status" value="1"/>
</dbReference>
<sequence>MEQEQYNSVTTRICKVVALIPTGYVASYGQVADLAGLPGRARSVSRALNQAPKALNLPWHRVVNSQNKLSFAKYSELYQAQKQLLLAEGVCFKGLTIAAEHRWQPPLSTLLQLEF</sequence>
<name>A0A418YJW0_9GAMM</name>
<dbReference type="InterPro" id="IPR036388">
    <property type="entry name" value="WH-like_DNA-bd_sf"/>
</dbReference>
<accession>A0A418YJW0</accession>
<dbReference type="InterPro" id="IPR014048">
    <property type="entry name" value="MethylDNA_cys_MeTrfase_DNA-bd"/>
</dbReference>
<dbReference type="SUPFAM" id="SSF46767">
    <property type="entry name" value="Methylated DNA-protein cysteine methyltransferase, C-terminal domain"/>
    <property type="match status" value="1"/>
</dbReference>
<protein>
    <submittedName>
        <fullName evidence="3">Methylated-DNA--[protein]-cysteine S-methyltransferase</fullName>
        <ecNumber evidence="3">2.1.1.63</ecNumber>
    </submittedName>
</protein>
<dbReference type="EC" id="2.1.1.63" evidence="3"/>
<keyword evidence="3" id="KW-0489">Methyltransferase</keyword>
<dbReference type="InterPro" id="IPR036217">
    <property type="entry name" value="MethylDNA_cys_MeTrfase_DNAb"/>
</dbReference>
<dbReference type="PANTHER" id="PTHR42942:SF1">
    <property type="entry name" value="ALKYLTRANSFERASE-LIKE PROTEIN 1"/>
    <property type="match status" value="1"/>
</dbReference>
<dbReference type="Proteomes" id="UP000283255">
    <property type="component" value="Unassembled WGS sequence"/>
</dbReference>
<keyword evidence="3" id="KW-0808">Transferase</keyword>
<evidence type="ECO:0000256" key="1">
    <source>
        <dbReference type="ARBA" id="ARBA00022763"/>
    </source>
</evidence>
<dbReference type="RefSeq" id="WP_119908815.1">
    <property type="nucleotide sequence ID" value="NZ_QZCH01000001.1"/>
</dbReference>
<dbReference type="GO" id="GO:0032259">
    <property type="term" value="P:methylation"/>
    <property type="evidence" value="ECO:0007669"/>
    <property type="project" value="UniProtKB-KW"/>
</dbReference>
<dbReference type="AlphaFoldDB" id="A0A418YJW0"/>
<dbReference type="OrthoDB" id="9132167at2"/>
<gene>
    <name evidence="3" type="ORF">D1Z90_00595</name>
</gene>
<dbReference type="EMBL" id="QZCH01000001">
    <property type="protein sequence ID" value="RJG51268.1"/>
    <property type="molecule type" value="Genomic_DNA"/>
</dbReference>
<proteinExistence type="predicted"/>
<evidence type="ECO:0000259" key="2">
    <source>
        <dbReference type="Pfam" id="PF01035"/>
    </source>
</evidence>
<reference evidence="3 4" key="2">
    <citation type="submission" date="2019-01" db="EMBL/GenBank/DDBJ databases">
        <title>Motilimonas pumilus sp. nov., isolated from the gut of sea cucumber (Apostichopus japonicus).</title>
        <authorList>
            <person name="Wang F.-Q."/>
            <person name="Ren L.-H."/>
            <person name="Lin Y.-W."/>
            <person name="Sun G.-H."/>
            <person name="Du Z.-J."/>
            <person name="Zhao J.-X."/>
            <person name="Liu X.-J."/>
            <person name="Liu L.-J."/>
        </authorList>
    </citation>
    <scope>NUCLEOTIDE SEQUENCE [LARGE SCALE GENOMIC DNA]</scope>
    <source>
        <strain evidence="3 4">PLHSC7-2</strain>
    </source>
</reference>